<dbReference type="Proteomes" id="UP000050761">
    <property type="component" value="Unassembled WGS sequence"/>
</dbReference>
<accession>A0A3P7YR53</accession>
<dbReference type="AlphaFoldDB" id="A0A183FC59"/>
<reference evidence="3" key="2">
    <citation type="submission" date="2019-09" db="UniProtKB">
        <authorList>
            <consortium name="WormBaseParasite"/>
        </authorList>
    </citation>
    <scope>IDENTIFICATION</scope>
</reference>
<evidence type="ECO:0000313" key="2">
    <source>
        <dbReference type="Proteomes" id="UP000050761"/>
    </source>
</evidence>
<protein>
    <submittedName>
        <fullName evidence="3">Ubiquitin carboxyl-terminal hydrolase</fullName>
    </submittedName>
</protein>
<gene>
    <name evidence="1" type="ORF">HPBE_LOCUS3752</name>
</gene>
<organism evidence="2 3">
    <name type="scientific">Heligmosomoides polygyrus</name>
    <name type="common">Parasitic roundworm</name>
    <dbReference type="NCBI Taxonomy" id="6339"/>
    <lineage>
        <taxon>Eukaryota</taxon>
        <taxon>Metazoa</taxon>
        <taxon>Ecdysozoa</taxon>
        <taxon>Nematoda</taxon>
        <taxon>Chromadorea</taxon>
        <taxon>Rhabditida</taxon>
        <taxon>Rhabditina</taxon>
        <taxon>Rhabditomorpha</taxon>
        <taxon>Strongyloidea</taxon>
        <taxon>Heligmosomidae</taxon>
        <taxon>Heligmosomoides</taxon>
    </lineage>
</organism>
<dbReference type="EMBL" id="UZAH01014044">
    <property type="protein sequence ID" value="VDO42132.1"/>
    <property type="molecule type" value="Genomic_DNA"/>
</dbReference>
<dbReference type="WBParaSite" id="HPBE_0000375101-mRNA-1">
    <property type="protein sequence ID" value="HPBE_0000375101-mRNA-1"/>
    <property type="gene ID" value="HPBE_0000375101"/>
</dbReference>
<name>A0A183FC59_HELPZ</name>
<sequence length="120" mass="13260">MSDLKDACDLVDDIAILELDEFVSPDEAVPICLPTEHQQLVGPLESAGAGTDEEGKIGYLQTLKYIGHEEDGKLVTVFSNRSSVCEEESNLLYSELCHILFRETVVVRSFKEGQTADIQL</sequence>
<accession>A0A183FC59</accession>
<reference evidence="1 2" key="1">
    <citation type="submission" date="2018-11" db="EMBL/GenBank/DDBJ databases">
        <authorList>
            <consortium name="Pathogen Informatics"/>
        </authorList>
    </citation>
    <scope>NUCLEOTIDE SEQUENCE [LARGE SCALE GENOMIC DNA]</scope>
</reference>
<dbReference type="SUPFAM" id="SSF50494">
    <property type="entry name" value="Trypsin-like serine proteases"/>
    <property type="match status" value="1"/>
</dbReference>
<proteinExistence type="predicted"/>
<keyword evidence="2" id="KW-1185">Reference proteome</keyword>
<evidence type="ECO:0000313" key="3">
    <source>
        <dbReference type="WBParaSite" id="HPBE_0000375101-mRNA-1"/>
    </source>
</evidence>
<evidence type="ECO:0000313" key="1">
    <source>
        <dbReference type="EMBL" id="VDO42132.1"/>
    </source>
</evidence>
<dbReference type="InterPro" id="IPR009003">
    <property type="entry name" value="Peptidase_S1_PA"/>
</dbReference>